<keyword evidence="3" id="KW-1185">Reference proteome</keyword>
<dbReference type="Pfam" id="PF08450">
    <property type="entry name" value="SGL"/>
    <property type="match status" value="1"/>
</dbReference>
<sequence length="320" mass="34992">MANFPPLQQPQVLVGEVFSRVPEEHRRSQSTYAFVRHGNKGGVHSFLEGPVIVEGKLYMVDIAHGRIFAVDLSNNSWDVVIDYGGQPNGLAWHPVRKEILIADRKNGIMGLDPKTKELKTVLVTINGEWFKGPNDLVVAGDGSILFTDQGTTGLHDPTGRVYRHWPDTGRTDIIISNGPSPNGLLLNKEENLLFVGMTRDNSVWHVPLNADGNVTRAGRFSSYYGLGGPDGMTLDSEGNLFVCIVRLGHIFVHAPDGSPLARIIMPEGLGKSVTNLTWSVNEEGGEGEGKTLYITESDSGTVVKVDWNVKGWLGKIYYGS</sequence>
<feature type="domain" description="SMP-30/Gluconolactonase/LRE-like region" evidence="1">
    <location>
        <begin position="48"/>
        <end position="295"/>
    </location>
</feature>
<dbReference type="EMBL" id="ML978122">
    <property type="protein sequence ID" value="KAF2102982.1"/>
    <property type="molecule type" value="Genomic_DNA"/>
</dbReference>
<accession>A0A9P4INB8</accession>
<dbReference type="SUPFAM" id="SSF63829">
    <property type="entry name" value="Calcium-dependent phosphotriesterase"/>
    <property type="match status" value="1"/>
</dbReference>
<comment type="caution">
    <text evidence="2">The sequence shown here is derived from an EMBL/GenBank/DDBJ whole genome shotgun (WGS) entry which is preliminary data.</text>
</comment>
<dbReference type="OrthoDB" id="2399539at2759"/>
<evidence type="ECO:0000259" key="1">
    <source>
        <dbReference type="Pfam" id="PF08450"/>
    </source>
</evidence>
<gene>
    <name evidence="2" type="ORF">NA57DRAFT_71963</name>
</gene>
<dbReference type="Proteomes" id="UP000799772">
    <property type="component" value="Unassembled WGS sequence"/>
</dbReference>
<dbReference type="AlphaFoldDB" id="A0A9P4INB8"/>
<evidence type="ECO:0000313" key="3">
    <source>
        <dbReference type="Proteomes" id="UP000799772"/>
    </source>
</evidence>
<protein>
    <submittedName>
        <fullName evidence="2">SMP-30/gluconolaconase/LRE-like region-containing protein</fullName>
    </submittedName>
</protein>
<dbReference type="InterPro" id="IPR051262">
    <property type="entry name" value="SMP-30/CGR1_Lactonase"/>
</dbReference>
<dbReference type="PANTHER" id="PTHR47572:SF5">
    <property type="entry name" value="BLR2277 PROTEIN"/>
    <property type="match status" value="1"/>
</dbReference>
<evidence type="ECO:0000313" key="2">
    <source>
        <dbReference type="EMBL" id="KAF2102982.1"/>
    </source>
</evidence>
<name>A0A9P4INB8_9PEZI</name>
<proteinExistence type="predicted"/>
<dbReference type="Gene3D" id="2.120.10.30">
    <property type="entry name" value="TolB, C-terminal domain"/>
    <property type="match status" value="1"/>
</dbReference>
<reference evidence="2" key="1">
    <citation type="journal article" date="2020" name="Stud. Mycol.">
        <title>101 Dothideomycetes genomes: a test case for predicting lifestyles and emergence of pathogens.</title>
        <authorList>
            <person name="Haridas S."/>
            <person name="Albert R."/>
            <person name="Binder M."/>
            <person name="Bloem J."/>
            <person name="Labutti K."/>
            <person name="Salamov A."/>
            <person name="Andreopoulos B."/>
            <person name="Baker S."/>
            <person name="Barry K."/>
            <person name="Bills G."/>
            <person name="Bluhm B."/>
            <person name="Cannon C."/>
            <person name="Castanera R."/>
            <person name="Culley D."/>
            <person name="Daum C."/>
            <person name="Ezra D."/>
            <person name="Gonzalez J."/>
            <person name="Henrissat B."/>
            <person name="Kuo A."/>
            <person name="Liang C."/>
            <person name="Lipzen A."/>
            <person name="Lutzoni F."/>
            <person name="Magnuson J."/>
            <person name="Mondo S."/>
            <person name="Nolan M."/>
            <person name="Ohm R."/>
            <person name="Pangilinan J."/>
            <person name="Park H.-J."/>
            <person name="Ramirez L."/>
            <person name="Alfaro M."/>
            <person name="Sun H."/>
            <person name="Tritt A."/>
            <person name="Yoshinaga Y."/>
            <person name="Zwiers L.-H."/>
            <person name="Turgeon B."/>
            <person name="Goodwin S."/>
            <person name="Spatafora J."/>
            <person name="Crous P."/>
            <person name="Grigoriev I."/>
        </authorList>
    </citation>
    <scope>NUCLEOTIDE SEQUENCE</scope>
    <source>
        <strain evidence="2">CBS 133067</strain>
    </source>
</reference>
<organism evidence="2 3">
    <name type="scientific">Rhizodiscina lignyota</name>
    <dbReference type="NCBI Taxonomy" id="1504668"/>
    <lineage>
        <taxon>Eukaryota</taxon>
        <taxon>Fungi</taxon>
        <taxon>Dikarya</taxon>
        <taxon>Ascomycota</taxon>
        <taxon>Pezizomycotina</taxon>
        <taxon>Dothideomycetes</taxon>
        <taxon>Pleosporomycetidae</taxon>
        <taxon>Aulographales</taxon>
        <taxon>Rhizodiscinaceae</taxon>
        <taxon>Rhizodiscina</taxon>
    </lineage>
</organism>
<dbReference type="PANTHER" id="PTHR47572">
    <property type="entry name" value="LIPOPROTEIN-RELATED"/>
    <property type="match status" value="1"/>
</dbReference>
<dbReference type="InterPro" id="IPR013658">
    <property type="entry name" value="SGL"/>
</dbReference>
<dbReference type="InterPro" id="IPR011042">
    <property type="entry name" value="6-blade_b-propeller_TolB-like"/>
</dbReference>